<protein>
    <submittedName>
        <fullName evidence="1">Peptidase</fullName>
    </submittedName>
</protein>
<dbReference type="PANTHER" id="PTHR30217">
    <property type="entry name" value="PEPTIDASE U32 FAMILY"/>
    <property type="match status" value="1"/>
</dbReference>
<dbReference type="InterPro" id="IPR001539">
    <property type="entry name" value="Peptidase_U32"/>
</dbReference>
<dbReference type="EMBL" id="JF342590">
    <property type="protein sequence ID" value="AEH26482.1"/>
    <property type="molecule type" value="Genomic_DNA"/>
</dbReference>
<organism evidence="1">
    <name type="scientific">uncultured Acidobacteria bacterium A3</name>
    <dbReference type="NCBI Taxonomy" id="1036853"/>
    <lineage>
        <taxon>Bacteria</taxon>
        <taxon>Pseudomonadati</taxon>
        <taxon>Acidobacteriota</taxon>
        <taxon>environmental samples</taxon>
    </lineage>
</organism>
<dbReference type="Pfam" id="PF01136">
    <property type="entry name" value="Peptidase_U32"/>
    <property type="match status" value="1"/>
</dbReference>
<name>F8TTH1_9BACT</name>
<dbReference type="AlphaFoldDB" id="F8TTH1"/>
<accession>F8TTH1</accession>
<reference evidence="1" key="1">
    <citation type="journal article" date="2011" name="FEMS Microbiol. Ecol.">
        <title>Polyketide synthase pathways identified from a metagenomic library are derived from soil Acidobacteria.</title>
        <authorList>
            <person name="Parsley L.C."/>
            <person name="Linneman J."/>
            <person name="Goode A.M."/>
            <person name="Becklund K."/>
            <person name="George I."/>
            <person name="Goodman R.M."/>
            <person name="Lopanik N.B."/>
            <person name="Liles M.R."/>
        </authorList>
    </citation>
    <scope>NUCLEOTIDE SEQUENCE</scope>
</reference>
<dbReference type="PANTHER" id="PTHR30217:SF11">
    <property type="entry name" value="UBIQUINONE BIOSYNTHESIS PROTEIN UBIV"/>
    <property type="match status" value="1"/>
</dbReference>
<proteinExistence type="predicted"/>
<evidence type="ECO:0000313" key="1">
    <source>
        <dbReference type="EMBL" id="AEH26482.1"/>
    </source>
</evidence>
<sequence length="321" mass="34726">MTTAIALNAPVRSIEMLDLQIKAGANEVYVGLPAEPLKVWTFNARARKLDEQPCQVPSLRALRGIVDEAHAAGLTVHFSANVQHLPPSLHAAYRAQVAQALDAGADGLIVANVGLARLLRDAGVTAPMTAGLYMNVGTTRLARYLRDQLAVRRIVLPHAMKLTEVRQFAALDGVTIEVPAHTGGGNTCGRCMMFDSAAVPEFGSGCRSGYDVTTPDGTVLPKHPFLDGATDCSLCSVADLIAAGVTAFKIPGRESPNVKANAKITQLYRKLIDDSLAAKPLATSIREIDRVELMWQMRWVPRFCNAKRCKFEDTPYTQSYV</sequence>
<dbReference type="InterPro" id="IPR051454">
    <property type="entry name" value="RNA/ubiquinone_mod_enzymes"/>
</dbReference>